<dbReference type="InterPro" id="IPR001965">
    <property type="entry name" value="Znf_PHD"/>
</dbReference>
<dbReference type="InterPro" id="IPR011011">
    <property type="entry name" value="Znf_FYVE_PHD"/>
</dbReference>
<dbReference type="Pfam" id="PF00855">
    <property type="entry name" value="PWWP"/>
    <property type="match status" value="2"/>
</dbReference>
<evidence type="ECO:0000259" key="18">
    <source>
        <dbReference type="PROSITE" id="PS50812"/>
    </source>
</evidence>
<dbReference type="GO" id="GO:0032259">
    <property type="term" value="P:methylation"/>
    <property type="evidence" value="ECO:0007669"/>
    <property type="project" value="UniProtKB-KW"/>
</dbReference>
<dbReference type="SMART" id="SM00249">
    <property type="entry name" value="PHD"/>
    <property type="match status" value="3"/>
</dbReference>
<evidence type="ECO:0000256" key="15">
    <source>
        <dbReference type="SAM" id="MobiDB-lite"/>
    </source>
</evidence>
<keyword evidence="10 14" id="KW-0863">Zinc-finger</keyword>
<dbReference type="Pfam" id="PF00856">
    <property type="entry name" value="SET"/>
    <property type="match status" value="1"/>
</dbReference>
<dbReference type="PROSITE" id="PS50016">
    <property type="entry name" value="ZF_PHD_2"/>
    <property type="match status" value="1"/>
</dbReference>
<name>A0A0A1WZV1_ZEUCU</name>
<feature type="compositionally biased region" description="Basic residues" evidence="15">
    <location>
        <begin position="1492"/>
        <end position="1504"/>
    </location>
</feature>
<feature type="domain" description="SET" evidence="17">
    <location>
        <begin position="1327"/>
        <end position="1444"/>
    </location>
</feature>
<evidence type="ECO:0000256" key="3">
    <source>
        <dbReference type="ARBA" id="ARBA00022454"/>
    </source>
</evidence>
<dbReference type="InterPro" id="IPR050777">
    <property type="entry name" value="SET2_Histone-Lys_MeTrsfase"/>
</dbReference>
<feature type="compositionally biased region" description="Low complexity" evidence="15">
    <location>
        <begin position="662"/>
        <end position="676"/>
    </location>
</feature>
<evidence type="ECO:0000259" key="20">
    <source>
        <dbReference type="PROSITE" id="PS51215"/>
    </source>
</evidence>
<dbReference type="SUPFAM" id="SSF63748">
    <property type="entry name" value="Tudor/PWWP/MBT"/>
    <property type="match status" value="2"/>
</dbReference>
<dbReference type="GO" id="GO:0008270">
    <property type="term" value="F:zinc ion binding"/>
    <property type="evidence" value="ECO:0007669"/>
    <property type="project" value="UniProtKB-KW"/>
</dbReference>
<sequence>MLQKIRNMRSDQKQNIAANVETRSKSSIDADASFGSPVERIKVANCNQNTSDKKLKRMKSEKCNFINKRENCEPRLSTPTTSTAFSDCEGKRKSTSTCIGSSKRLSSSTPRRKRNMLANLYSDLSPKYIGFATPPSSSTVAITGSESEGSLQTRSARHRKLLICAASPEIGGSDSEILSDSSKALLGCVRRARNQSVTPSPNRLSARKKFESPIDKLLALNGSVVLNDISKEKIVKNLTLSPNSNLNITINENDRELSELQRKSESVVSVHCENNNVTNLVNMERKQAKDINDSLLTENNEEWNENKRSHITRLIKKESVNVVKNSEREIANFSKDENYREESGENLETFSTEVHSGDNFINPTAEVKIENESFDNTTHCKIESVESPIDNADAELQYDLEEGESGESMILNNAVGLSAKSPSAVSLDSAKGSSVVTGMDWMTFSTGDIFWGQIYTYCYWPCIVCPDPEGKTITTERNLRNGEEYVLVHVRFFADSGRRNWVKRENLIPYTDLENYKQHMREIRKKYGKKSVKYKVLLPKPSKVMIWREAIKEANKVSEIVYEDRLTKFFEIYEHKKVLQKIQRKNRKLSTDNNSRTDSLSHDSMESLIVKNPLASGKRDRSVSPYSPAFSPLKPLSSSKRRKLSDASTQLLQIAENSIGDNNETLESSNNNTEPNNAVLKETEANSSTSFAAMHAMEMCNSEYRKFYNAMREFVLEDNTDECLERSLMVASRNIWALKQINRHQVQRRLLVANNEHEVGSSLVENHSGEVAVKRLSNRLKTLRHRHSLPAQMRDVQHLESQDKPQGAEGEVQVVDKPKRLLNRPIEEVIDDIFNLDNKYLFRGLARDPVCKYCLHPGGALVRCAKGCQTWLHADCIGKDPTALKKARNGGRRKLSIARRSSSKLSIDIKPSFESPSMPINNERELPGTSSALTTYHVTADGDVDEHIIKISPEVICDSCALGKPPACAVCKEDHTSDTNKEELIICNMPQCWKAFHPACCRYWPQAKFTKSKNKIESFRCPSHVCHTCVSDDPKGKFQHLSNSKLTKCVKCPASYHMDSTCIPAGSQILTAAHIICPRHSASSKSDAHVNVSWCFICVGGGQVICCETCPTAVHAKCLNILLDPSEGYICEECESGRMPLYGEMVWAKFNSFRWWPAIILPPTEIPQNIRRKAHNTNDFVVRFFGTHDHGWISRRRVYLYLEGDSSEPPKTKSSLDQSYNRGVEEAKRIYEIIKSKKLAQRLSNENKEKLHPQPYVRIKANRAVHPVKLHIDLEKVNKCECRSYDENPCGPNSNCLNRVLYHECNPKLCPAGERCQNQMFESRLSPRLDVVYLKERGFGLVCREPINAGDFIIEYVGEIIDDNEFKQRMSQKSLDRDENFYFLSVEKDYIIDAGPKGNLARFMNHSCDPNCETQKWSVNGLNRIGLFAIKDIPADTELTFNYHWDDLLGNQKKLCLCGAVKCVGEIGGKNKEDKVSKENTAVVANKAKAGATRKRKPLKRLQNRAREGNEKKVSKKRSNVTVKIPQRIGNRVGDQRDADENNISLQNGDNTNNTADKTNEDDNTTNIF</sequence>
<dbReference type="Pfam" id="PF23004">
    <property type="entry name" value="PHDvar_NSD"/>
    <property type="match status" value="1"/>
</dbReference>
<gene>
    <name evidence="21" type="primary">Mes-4</name>
    <name evidence="21" type="ORF">g.43265</name>
</gene>
<dbReference type="InterPro" id="IPR055198">
    <property type="entry name" value="NSD_PHD"/>
</dbReference>
<evidence type="ECO:0000256" key="12">
    <source>
        <dbReference type="ARBA" id="ARBA00022853"/>
    </source>
</evidence>
<evidence type="ECO:0000256" key="7">
    <source>
        <dbReference type="ARBA" id="ARBA00022691"/>
    </source>
</evidence>
<dbReference type="GO" id="GO:0140938">
    <property type="term" value="F:histone H3 methyltransferase activity"/>
    <property type="evidence" value="ECO:0007669"/>
    <property type="project" value="UniProtKB-ARBA"/>
</dbReference>
<comment type="subcellular location">
    <subcellularLocation>
        <location evidence="2">Chromosome</location>
    </subcellularLocation>
    <subcellularLocation>
        <location evidence="1">Nucleus</location>
    </subcellularLocation>
</comment>
<keyword evidence="3" id="KW-0158">Chromosome</keyword>
<dbReference type="InterPro" id="IPR006560">
    <property type="entry name" value="AWS_dom"/>
</dbReference>
<feature type="region of interest" description="Disordered" evidence="15">
    <location>
        <begin position="583"/>
        <end position="642"/>
    </location>
</feature>
<dbReference type="PROSITE" id="PS01359">
    <property type="entry name" value="ZF_PHD_1"/>
    <property type="match status" value="1"/>
</dbReference>
<dbReference type="PROSITE" id="PS50812">
    <property type="entry name" value="PWWP"/>
    <property type="match status" value="2"/>
</dbReference>
<evidence type="ECO:0000256" key="11">
    <source>
        <dbReference type="ARBA" id="ARBA00022833"/>
    </source>
</evidence>
<evidence type="ECO:0000313" key="21">
    <source>
        <dbReference type="EMBL" id="JAD04060.1"/>
    </source>
</evidence>
<keyword evidence="11" id="KW-0862">Zinc</keyword>
<evidence type="ECO:0000256" key="6">
    <source>
        <dbReference type="ARBA" id="ARBA00022679"/>
    </source>
</evidence>
<dbReference type="GO" id="GO:0005634">
    <property type="term" value="C:nucleus"/>
    <property type="evidence" value="ECO:0007669"/>
    <property type="project" value="UniProtKB-SubCell"/>
</dbReference>
<protein>
    <submittedName>
        <fullName evidence="21">Probable histone-lysine N-methyltransferase Mes-4</fullName>
    </submittedName>
</protein>
<feature type="region of interest" description="Disordered" evidence="15">
    <location>
        <begin position="1487"/>
        <end position="1569"/>
    </location>
</feature>
<feature type="compositionally biased region" description="Polar residues" evidence="15">
    <location>
        <begin position="1542"/>
        <end position="1557"/>
    </location>
</feature>
<dbReference type="Pfam" id="PF22908">
    <property type="entry name" value="PHD_NSD"/>
    <property type="match status" value="1"/>
</dbReference>
<dbReference type="InterPro" id="IPR001214">
    <property type="entry name" value="SET_dom"/>
</dbReference>
<dbReference type="Gene3D" id="3.30.40.10">
    <property type="entry name" value="Zinc/RING finger domain, C3HC4 (zinc finger)"/>
    <property type="match status" value="2"/>
</dbReference>
<keyword evidence="6 21" id="KW-0808">Transferase</keyword>
<keyword evidence="9" id="KW-0677">Repeat</keyword>
<evidence type="ECO:0000256" key="13">
    <source>
        <dbReference type="ARBA" id="ARBA00023242"/>
    </source>
</evidence>
<dbReference type="GO" id="GO:0005694">
    <property type="term" value="C:chromosome"/>
    <property type="evidence" value="ECO:0007669"/>
    <property type="project" value="UniProtKB-SubCell"/>
</dbReference>
<evidence type="ECO:0000256" key="4">
    <source>
        <dbReference type="ARBA" id="ARBA00022553"/>
    </source>
</evidence>
<dbReference type="CDD" id="cd15565">
    <property type="entry name" value="PHD2_NSD"/>
    <property type="match status" value="1"/>
</dbReference>
<dbReference type="CDD" id="cd15567">
    <property type="entry name" value="PHD4_NSD"/>
    <property type="match status" value="1"/>
</dbReference>
<dbReference type="CDD" id="cd15566">
    <property type="entry name" value="PHD3_NSD"/>
    <property type="match status" value="1"/>
</dbReference>
<dbReference type="SUPFAM" id="SSF57903">
    <property type="entry name" value="FYVE/PHD zinc finger"/>
    <property type="match status" value="2"/>
</dbReference>
<proteinExistence type="predicted"/>
<dbReference type="InterPro" id="IPR055197">
    <property type="entry name" value="PHDvar_NSD"/>
</dbReference>
<dbReference type="Gene3D" id="2.30.30.140">
    <property type="match status" value="2"/>
</dbReference>
<dbReference type="PANTHER" id="PTHR22884">
    <property type="entry name" value="SET DOMAIN PROTEINS"/>
    <property type="match status" value="1"/>
</dbReference>
<dbReference type="PROSITE" id="PS50280">
    <property type="entry name" value="SET"/>
    <property type="match status" value="1"/>
</dbReference>
<dbReference type="SMART" id="SM00293">
    <property type="entry name" value="PWWP"/>
    <property type="match status" value="2"/>
</dbReference>
<feature type="domain" description="PHD-type" evidence="16">
    <location>
        <begin position="1092"/>
        <end position="1137"/>
    </location>
</feature>
<evidence type="ECO:0000256" key="8">
    <source>
        <dbReference type="ARBA" id="ARBA00022723"/>
    </source>
</evidence>
<keyword evidence="7" id="KW-0949">S-adenosyl-L-methionine</keyword>
<keyword evidence="5 21" id="KW-0489">Methyltransferase</keyword>
<feature type="compositionally biased region" description="Acidic residues" evidence="15">
    <location>
        <begin position="1560"/>
        <end position="1569"/>
    </location>
</feature>
<evidence type="ECO:0000256" key="2">
    <source>
        <dbReference type="ARBA" id="ARBA00004286"/>
    </source>
</evidence>
<dbReference type="FunFam" id="2.30.30.140:FF:000099">
    <property type="entry name" value="Histone-lysine N-methyltransferase"/>
    <property type="match status" value="1"/>
</dbReference>
<evidence type="ECO:0000259" key="19">
    <source>
        <dbReference type="PROSITE" id="PS50868"/>
    </source>
</evidence>
<dbReference type="InterPro" id="IPR013083">
    <property type="entry name" value="Znf_RING/FYVE/PHD"/>
</dbReference>
<dbReference type="GO" id="GO:0016279">
    <property type="term" value="F:protein-lysine N-methyltransferase activity"/>
    <property type="evidence" value="ECO:0007669"/>
    <property type="project" value="UniProtKB-ARBA"/>
</dbReference>
<feature type="region of interest" description="Disordered" evidence="15">
    <location>
        <begin position="657"/>
        <end position="676"/>
    </location>
</feature>
<evidence type="ECO:0000256" key="10">
    <source>
        <dbReference type="ARBA" id="ARBA00022771"/>
    </source>
</evidence>
<keyword evidence="13" id="KW-0539">Nucleus</keyword>
<dbReference type="SMART" id="SM00317">
    <property type="entry name" value="SET"/>
    <property type="match status" value="1"/>
</dbReference>
<evidence type="ECO:0000256" key="14">
    <source>
        <dbReference type="PROSITE-ProRule" id="PRU00146"/>
    </source>
</evidence>
<dbReference type="CDD" id="cd05838">
    <property type="entry name" value="PWWP_NSD_rpt2"/>
    <property type="match status" value="1"/>
</dbReference>
<dbReference type="CDD" id="cd20144">
    <property type="entry name" value="PWWP_NSD_rpt1"/>
    <property type="match status" value="1"/>
</dbReference>
<reference evidence="21" key="2">
    <citation type="journal article" date="2015" name="Gigascience">
        <title>Reconstructing a comprehensive transcriptome assembly of a white-pupal translocated strain of the pest fruit fly Bactrocera cucurbitae.</title>
        <authorList>
            <person name="Sim S.B."/>
            <person name="Calla B."/>
            <person name="Hall B."/>
            <person name="DeRego T."/>
            <person name="Geib S.M."/>
        </authorList>
    </citation>
    <scope>NUCLEOTIDE SEQUENCE</scope>
</reference>
<feature type="domain" description="PWWP" evidence="18">
    <location>
        <begin position="446"/>
        <end position="513"/>
    </location>
</feature>
<evidence type="ECO:0000259" key="17">
    <source>
        <dbReference type="PROSITE" id="PS50280"/>
    </source>
</evidence>
<dbReference type="PROSITE" id="PS50868">
    <property type="entry name" value="POST_SET"/>
    <property type="match status" value="1"/>
</dbReference>
<feature type="region of interest" description="Disordered" evidence="15">
    <location>
        <begin position="1"/>
        <end position="33"/>
    </location>
</feature>
<evidence type="ECO:0000256" key="5">
    <source>
        <dbReference type="ARBA" id="ARBA00022603"/>
    </source>
</evidence>
<feature type="domain" description="Post-SET" evidence="19">
    <location>
        <begin position="1452"/>
        <end position="1468"/>
    </location>
</feature>
<reference evidence="21" key="1">
    <citation type="submission" date="2014-11" db="EMBL/GenBank/DDBJ databases">
        <authorList>
            <person name="Geib S."/>
        </authorList>
    </citation>
    <scope>NUCLEOTIDE SEQUENCE</scope>
</reference>
<organism evidence="21">
    <name type="scientific">Zeugodacus cucurbitae</name>
    <name type="common">Melon fruit fly</name>
    <name type="synonym">Bactrocera cucurbitae</name>
    <dbReference type="NCBI Taxonomy" id="28588"/>
    <lineage>
        <taxon>Eukaryota</taxon>
        <taxon>Metazoa</taxon>
        <taxon>Ecdysozoa</taxon>
        <taxon>Arthropoda</taxon>
        <taxon>Hexapoda</taxon>
        <taxon>Insecta</taxon>
        <taxon>Pterygota</taxon>
        <taxon>Neoptera</taxon>
        <taxon>Endopterygota</taxon>
        <taxon>Diptera</taxon>
        <taxon>Brachycera</taxon>
        <taxon>Muscomorpha</taxon>
        <taxon>Tephritoidea</taxon>
        <taxon>Tephritidae</taxon>
        <taxon>Zeugodacus</taxon>
        <taxon>Zeugodacus</taxon>
    </lineage>
</organism>
<evidence type="ECO:0000256" key="1">
    <source>
        <dbReference type="ARBA" id="ARBA00004123"/>
    </source>
</evidence>
<dbReference type="FunFam" id="2.170.270.10:FF:000057">
    <property type="entry name" value="Histone-lysine N-methyltransferase"/>
    <property type="match status" value="1"/>
</dbReference>
<dbReference type="SMART" id="SM00570">
    <property type="entry name" value="AWS"/>
    <property type="match status" value="1"/>
</dbReference>
<dbReference type="InterPro" id="IPR019787">
    <property type="entry name" value="Znf_PHD-finger"/>
</dbReference>
<dbReference type="InterPro" id="IPR046341">
    <property type="entry name" value="SET_dom_sf"/>
</dbReference>
<feature type="domain" description="AWS" evidence="20">
    <location>
        <begin position="1275"/>
        <end position="1325"/>
    </location>
</feature>
<keyword evidence="8" id="KW-0479">Metal-binding</keyword>
<dbReference type="InterPro" id="IPR000313">
    <property type="entry name" value="PWWP_dom"/>
</dbReference>
<dbReference type="EMBL" id="GBXI01010232">
    <property type="protein sequence ID" value="JAD04060.1"/>
    <property type="molecule type" value="Transcribed_RNA"/>
</dbReference>
<accession>A0A0A1WZV1</accession>
<dbReference type="Pfam" id="PF17907">
    <property type="entry name" value="AWS"/>
    <property type="match status" value="1"/>
</dbReference>
<keyword evidence="12" id="KW-0156">Chromatin regulator</keyword>
<evidence type="ECO:0000256" key="9">
    <source>
        <dbReference type="ARBA" id="ARBA00022737"/>
    </source>
</evidence>
<feature type="domain" description="PWWP" evidence="18">
    <location>
        <begin position="1142"/>
        <end position="1204"/>
    </location>
</feature>
<dbReference type="InterPro" id="IPR019786">
    <property type="entry name" value="Zinc_finger_PHD-type_CS"/>
</dbReference>
<evidence type="ECO:0000259" key="16">
    <source>
        <dbReference type="PROSITE" id="PS50016"/>
    </source>
</evidence>
<dbReference type="Gene3D" id="2.170.270.10">
    <property type="entry name" value="SET domain"/>
    <property type="match status" value="1"/>
</dbReference>
<dbReference type="SUPFAM" id="SSF82199">
    <property type="entry name" value="SET domain"/>
    <property type="match status" value="1"/>
</dbReference>
<dbReference type="InterPro" id="IPR003616">
    <property type="entry name" value="Post-SET_dom"/>
</dbReference>
<dbReference type="PROSITE" id="PS51215">
    <property type="entry name" value="AWS"/>
    <property type="match status" value="1"/>
</dbReference>
<keyword evidence="4" id="KW-0597">Phosphoprotein</keyword>
<dbReference type="Pfam" id="PF00628">
    <property type="entry name" value="PHD"/>
    <property type="match status" value="1"/>
</dbReference>